<dbReference type="FunFam" id="2.20.25.10:FF:000002">
    <property type="entry name" value="UPF0434 protein YcaR"/>
    <property type="match status" value="1"/>
</dbReference>
<sequence>MDKKLLNLLVCPITKSPLQYDKEKQELVAVVSHLAYPIREGIPIMLADEARPLSEEEQASWKAKLSNTE</sequence>
<reference evidence="2 3" key="1">
    <citation type="journal article" date="2016" name="Appl. Environ. Microbiol.">
        <title>Lack of Overt Genome Reduction in the Bryostatin-Producing Bryozoan Symbiont "Candidatus Endobugula sertula".</title>
        <authorList>
            <person name="Miller I.J."/>
            <person name="Vanee N."/>
            <person name="Fong S.S."/>
            <person name="Lim-Fong G.E."/>
            <person name="Kwan J.C."/>
        </authorList>
    </citation>
    <scope>NUCLEOTIDE SEQUENCE [LARGE SCALE GENOMIC DNA]</scope>
    <source>
        <strain evidence="2">AB1-4</strain>
    </source>
</reference>
<dbReference type="Pfam" id="PF03966">
    <property type="entry name" value="Trm112p"/>
    <property type="match status" value="1"/>
</dbReference>
<dbReference type="Gene3D" id="2.20.25.10">
    <property type="match status" value="1"/>
</dbReference>
<keyword evidence="2" id="KW-0418">Kinase</keyword>
<dbReference type="SUPFAM" id="SSF158997">
    <property type="entry name" value="Trm112p-like"/>
    <property type="match status" value="1"/>
</dbReference>
<organism evidence="2 3">
    <name type="scientific">Candidatus Endobugula sertula</name>
    <name type="common">Bugula neritina bacterial symbiont</name>
    <dbReference type="NCBI Taxonomy" id="62101"/>
    <lineage>
        <taxon>Bacteria</taxon>
        <taxon>Pseudomonadati</taxon>
        <taxon>Pseudomonadota</taxon>
        <taxon>Gammaproteobacteria</taxon>
        <taxon>Cellvibrionales</taxon>
        <taxon>Cellvibrionaceae</taxon>
        <taxon>Candidatus Endobugula</taxon>
    </lineage>
</organism>
<dbReference type="PANTHER" id="PTHR33505">
    <property type="entry name" value="ZGC:162634"/>
    <property type="match status" value="1"/>
</dbReference>
<dbReference type="InterPro" id="IPR005651">
    <property type="entry name" value="Trm112-like"/>
</dbReference>
<keyword evidence="2" id="KW-0808">Transferase</keyword>
<dbReference type="HAMAP" id="MF_01187">
    <property type="entry name" value="UPF0434"/>
    <property type="match status" value="1"/>
</dbReference>
<evidence type="ECO:0000256" key="1">
    <source>
        <dbReference type="HAMAP-Rule" id="MF_01187"/>
    </source>
</evidence>
<dbReference type="GO" id="GO:0005829">
    <property type="term" value="C:cytosol"/>
    <property type="evidence" value="ECO:0007669"/>
    <property type="project" value="TreeGrafter"/>
</dbReference>
<evidence type="ECO:0000313" key="2">
    <source>
        <dbReference type="EMBL" id="ODS22689.1"/>
    </source>
</evidence>
<dbReference type="PANTHER" id="PTHR33505:SF4">
    <property type="entry name" value="PROTEIN PREY, MITOCHONDRIAL"/>
    <property type="match status" value="1"/>
</dbReference>
<dbReference type="Proteomes" id="UP000242502">
    <property type="component" value="Unassembled WGS sequence"/>
</dbReference>
<dbReference type="STRING" id="62101.AB835_12745"/>
<evidence type="ECO:0000313" key="3">
    <source>
        <dbReference type="Proteomes" id="UP000242502"/>
    </source>
</evidence>
<gene>
    <name evidence="2" type="ORF">AB835_12745</name>
</gene>
<name>A0A1D2QM90_9GAMM</name>
<dbReference type="AlphaFoldDB" id="A0A1D2QM90"/>
<proteinExistence type="inferred from homology"/>
<dbReference type="EMBL" id="MDLC01000057">
    <property type="protein sequence ID" value="ODS22689.1"/>
    <property type="molecule type" value="Genomic_DNA"/>
</dbReference>
<comment type="similarity">
    <text evidence="1">Belongs to the UPF0434 family.</text>
</comment>
<accession>A0A1D2QM90</accession>
<dbReference type="GO" id="GO:0016301">
    <property type="term" value="F:kinase activity"/>
    <property type="evidence" value="ECO:0007669"/>
    <property type="project" value="UniProtKB-KW"/>
</dbReference>
<protein>
    <recommendedName>
        <fullName evidence="1">UPF0434 protein AB835_12745</fullName>
    </recommendedName>
</protein>
<comment type="caution">
    <text evidence="2">The sequence shown here is derived from an EMBL/GenBank/DDBJ whole genome shotgun (WGS) entry which is preliminary data.</text>
</comment>